<sequence length="308" mass="35309">MFDEYFNPPTIVVSSVQVTVAPRAVILADSPVSTSIDQDAPSINEFGRVLKNKARLVAQGFRQEEGINFEELFAPVAIIEAIRIFIENVAHKNMMINQMDVKTAFLNGELKEEVYVSQPEGFIDPDNPSHVYKLKRPSRSQTSTTCMANPIEKHLQAVKQIFRYLKGTINMGLWYSKDTDMSRTAYVDANHTGCQDTRRSTSGSAQFLDYGFQFNKISLYCENKSAITLCCNNVQHSRANRIDVRYHFIKEQVENGIVELYFVRTEYQLANIFTKPLPRERFNFLIENLGMRSMSSEMLKRLAEEKDE</sequence>
<dbReference type="PANTHER" id="PTHR11439">
    <property type="entry name" value="GAG-POL-RELATED RETROTRANSPOSON"/>
    <property type="match status" value="1"/>
</dbReference>
<comment type="caution">
    <text evidence="2">The sequence shown here is derived from an EMBL/GenBank/DDBJ whole genome shotgun (WGS) entry which is preliminary data.</text>
</comment>
<dbReference type="Pfam" id="PF07727">
    <property type="entry name" value="RVT_2"/>
    <property type="match status" value="1"/>
</dbReference>
<dbReference type="CDD" id="cd09272">
    <property type="entry name" value="RNase_HI_RT_Ty1"/>
    <property type="match status" value="1"/>
</dbReference>
<dbReference type="PANTHER" id="PTHR11439:SF517">
    <property type="entry name" value="CYSTEINE-RICH RLK (RECEPTOR-LIKE PROTEIN KINASE) 8"/>
    <property type="match status" value="1"/>
</dbReference>
<reference evidence="2" key="1">
    <citation type="journal article" date="2019" name="Sci. Rep.">
        <title>Draft genome of Tanacetum cinerariifolium, the natural source of mosquito coil.</title>
        <authorList>
            <person name="Yamashiro T."/>
            <person name="Shiraishi A."/>
            <person name="Satake H."/>
            <person name="Nakayama K."/>
        </authorList>
    </citation>
    <scope>NUCLEOTIDE SEQUENCE</scope>
</reference>
<name>A0A699IEM4_TANCI</name>
<dbReference type="EMBL" id="BKCJ010289827">
    <property type="protein sequence ID" value="GEZ52707.1"/>
    <property type="molecule type" value="Genomic_DNA"/>
</dbReference>
<evidence type="ECO:0000313" key="2">
    <source>
        <dbReference type="EMBL" id="GEZ52707.1"/>
    </source>
</evidence>
<dbReference type="InterPro" id="IPR013103">
    <property type="entry name" value="RVT_2"/>
</dbReference>
<protein>
    <submittedName>
        <fullName evidence="2">Retrovirus-related Pol polyprotein from transposon TNT 1-94</fullName>
    </submittedName>
</protein>
<accession>A0A699IEM4</accession>
<proteinExistence type="predicted"/>
<dbReference type="AlphaFoldDB" id="A0A699IEM4"/>
<organism evidence="2">
    <name type="scientific">Tanacetum cinerariifolium</name>
    <name type="common">Dalmatian daisy</name>
    <name type="synonym">Chrysanthemum cinerariifolium</name>
    <dbReference type="NCBI Taxonomy" id="118510"/>
    <lineage>
        <taxon>Eukaryota</taxon>
        <taxon>Viridiplantae</taxon>
        <taxon>Streptophyta</taxon>
        <taxon>Embryophyta</taxon>
        <taxon>Tracheophyta</taxon>
        <taxon>Spermatophyta</taxon>
        <taxon>Magnoliopsida</taxon>
        <taxon>eudicotyledons</taxon>
        <taxon>Gunneridae</taxon>
        <taxon>Pentapetalae</taxon>
        <taxon>asterids</taxon>
        <taxon>campanulids</taxon>
        <taxon>Asterales</taxon>
        <taxon>Asteraceae</taxon>
        <taxon>Asteroideae</taxon>
        <taxon>Anthemideae</taxon>
        <taxon>Anthemidinae</taxon>
        <taxon>Tanacetum</taxon>
    </lineage>
</organism>
<feature type="domain" description="Reverse transcriptase Ty1/copia-type" evidence="1">
    <location>
        <begin position="48"/>
        <end position="139"/>
    </location>
</feature>
<evidence type="ECO:0000259" key="1">
    <source>
        <dbReference type="Pfam" id="PF07727"/>
    </source>
</evidence>
<gene>
    <name evidence="2" type="ORF">Tci_524680</name>
</gene>